<dbReference type="Proteomes" id="UP000306324">
    <property type="component" value="Unassembled WGS sequence"/>
</dbReference>
<protein>
    <submittedName>
        <fullName evidence="1">Uncharacterized protein</fullName>
    </submittedName>
</protein>
<gene>
    <name evidence="1" type="ORF">ACCUM_1887</name>
</gene>
<organism evidence="1 2">
    <name type="scientific">Candidatus Accumulibacter phosphatis</name>
    <dbReference type="NCBI Taxonomy" id="327160"/>
    <lineage>
        <taxon>Bacteria</taxon>
        <taxon>Pseudomonadati</taxon>
        <taxon>Pseudomonadota</taxon>
        <taxon>Betaproteobacteria</taxon>
        <taxon>Candidatus Accumulibacter</taxon>
    </lineage>
</organism>
<evidence type="ECO:0000313" key="1">
    <source>
        <dbReference type="EMBL" id="TMQ75167.1"/>
    </source>
</evidence>
<reference evidence="1 2" key="1">
    <citation type="submission" date="2019-04" db="EMBL/GenBank/DDBJ databases">
        <title>A novel phosphate-accumulating bacterium identified in bioreactor for phosphate removal from wastewater.</title>
        <authorList>
            <person name="Kotlyarov R.Y."/>
            <person name="Beletsky A.V."/>
            <person name="Kallistova A.Y."/>
            <person name="Dorofeev A.G."/>
            <person name="Nikolaev Y.Y."/>
            <person name="Pimenov N.V."/>
            <person name="Ravin N.V."/>
            <person name="Mardanov A.V."/>
        </authorList>
    </citation>
    <scope>NUCLEOTIDE SEQUENCE [LARGE SCALE GENOMIC DNA]</scope>
    <source>
        <strain evidence="1 2">Bin19</strain>
    </source>
</reference>
<comment type="caution">
    <text evidence="1">The sequence shown here is derived from an EMBL/GenBank/DDBJ whole genome shotgun (WGS) entry which is preliminary data.</text>
</comment>
<accession>A0A5S4EIL2</accession>
<dbReference type="EMBL" id="SWAD01000114">
    <property type="protein sequence ID" value="TMQ75167.1"/>
    <property type="molecule type" value="Genomic_DNA"/>
</dbReference>
<sequence length="46" mass="4854">MVPVGNRPGNDLHAIVSTVGFSATAAVEPALDVGLQWFGYLPLTRD</sequence>
<keyword evidence="2" id="KW-1185">Reference proteome</keyword>
<dbReference type="AlphaFoldDB" id="A0A5S4EIL2"/>
<name>A0A5S4EIL2_9PROT</name>
<proteinExistence type="predicted"/>
<evidence type="ECO:0000313" key="2">
    <source>
        <dbReference type="Proteomes" id="UP000306324"/>
    </source>
</evidence>